<sequence precursor="true">MLRKSTRWMTWFMLFLFIFFLASKTAKADLIIEPDDAFYRSHRSSCTYVSRSFIANGEEGYSSIYVNPESKLIVDKVTNGTEFYVSFSYDKQNSAWVYCLVPIYAEDGSVSYKKGWIPEKDCLLKYDGIAFCDDHISELKEYQGEFEQYQIKKEIFVWSYPGSGEIAKRFKEFDPSRITSVYTDEQGQTWGYIQYHLGQVNAWVCISDPENEDLPVRKIVKGDLIPPVEPEWGLKDGKNLPFLSAAVLVVAVAAGTILLIRRFYKRK</sequence>
<dbReference type="RefSeq" id="WP_012200427.1">
    <property type="nucleotide sequence ID" value="NC_010001.1"/>
</dbReference>
<keyword evidence="1" id="KW-1133">Transmembrane helix</keyword>
<protein>
    <submittedName>
        <fullName evidence="2">Uncharacterized protein</fullName>
    </submittedName>
</protein>
<dbReference type="eggNOG" id="ENOG50331WG">
    <property type="taxonomic scope" value="Bacteria"/>
</dbReference>
<keyword evidence="3" id="KW-1185">Reference proteome</keyword>
<evidence type="ECO:0000256" key="1">
    <source>
        <dbReference type="SAM" id="Phobius"/>
    </source>
</evidence>
<dbReference type="EMBL" id="CP000885">
    <property type="protein sequence ID" value="ABX42773.1"/>
    <property type="molecule type" value="Genomic_DNA"/>
</dbReference>
<dbReference type="KEGG" id="cpy:Cphy_2412"/>
<dbReference type="Proteomes" id="UP000000370">
    <property type="component" value="Chromosome"/>
</dbReference>
<gene>
    <name evidence="2" type="ordered locus">Cphy_2412</name>
</gene>
<name>A9KLM9_LACP7</name>
<keyword evidence="1" id="KW-0472">Membrane</keyword>
<dbReference type="HOGENOM" id="CLU_1025963_0_0_9"/>
<organism evidence="2 3">
    <name type="scientific">Lachnoclostridium phytofermentans (strain ATCC 700394 / DSM 18823 / ISDg)</name>
    <name type="common">Clostridium phytofermentans</name>
    <dbReference type="NCBI Taxonomy" id="357809"/>
    <lineage>
        <taxon>Bacteria</taxon>
        <taxon>Bacillati</taxon>
        <taxon>Bacillota</taxon>
        <taxon>Clostridia</taxon>
        <taxon>Lachnospirales</taxon>
        <taxon>Lachnospiraceae</taxon>
    </lineage>
</organism>
<dbReference type="OrthoDB" id="1956221at2"/>
<feature type="transmembrane region" description="Helical" evidence="1">
    <location>
        <begin position="240"/>
        <end position="260"/>
    </location>
</feature>
<keyword evidence="1" id="KW-0812">Transmembrane</keyword>
<accession>A9KLM9</accession>
<evidence type="ECO:0000313" key="2">
    <source>
        <dbReference type="EMBL" id="ABX42773.1"/>
    </source>
</evidence>
<dbReference type="AlphaFoldDB" id="A9KLM9"/>
<evidence type="ECO:0000313" key="3">
    <source>
        <dbReference type="Proteomes" id="UP000000370"/>
    </source>
</evidence>
<proteinExistence type="predicted"/>
<reference evidence="3" key="1">
    <citation type="submission" date="2007-11" db="EMBL/GenBank/DDBJ databases">
        <title>Complete genome sequence of Clostridium phytofermentans ISDg.</title>
        <authorList>
            <person name="Leschine S.B."/>
            <person name="Warnick T.A."/>
            <person name="Blanchard J.L."/>
            <person name="Schnell D.J."/>
            <person name="Petit E.L."/>
            <person name="LaTouf W.G."/>
            <person name="Copeland A."/>
            <person name="Lucas S."/>
            <person name="Lapidus A."/>
            <person name="Barry K."/>
            <person name="Glavina del Rio T."/>
            <person name="Dalin E."/>
            <person name="Tice H."/>
            <person name="Pitluck S."/>
            <person name="Kiss H."/>
            <person name="Brettin T."/>
            <person name="Bruce D."/>
            <person name="Detter J.C."/>
            <person name="Han C."/>
            <person name="Kuske C."/>
            <person name="Schmutz J."/>
            <person name="Larimer F."/>
            <person name="Land M."/>
            <person name="Hauser L."/>
            <person name="Kyrpides N."/>
            <person name="Kim E.A."/>
            <person name="Richardson P."/>
        </authorList>
    </citation>
    <scope>NUCLEOTIDE SEQUENCE [LARGE SCALE GENOMIC DNA]</scope>
    <source>
        <strain evidence="3">ATCC 700394 / DSM 18823 / ISDg</strain>
    </source>
</reference>
<dbReference type="STRING" id="357809.Cphy_2412"/>